<keyword evidence="2" id="KW-1185">Reference proteome</keyword>
<gene>
    <name evidence="1" type="ORF">FO013_22215</name>
</gene>
<feature type="non-terminal residue" evidence="1">
    <location>
        <position position="36"/>
    </location>
</feature>
<sequence>MTGLDDGLRERKKQATQVALREAALRLALDRGPENV</sequence>
<dbReference type="EMBL" id="VLTK01000053">
    <property type="protein sequence ID" value="TSI10883.1"/>
    <property type="molecule type" value="Genomic_DNA"/>
</dbReference>
<comment type="caution">
    <text evidence="1">The sequence shown here is derived from an EMBL/GenBank/DDBJ whole genome shotgun (WGS) entry which is preliminary data.</text>
</comment>
<accession>A0A556C0C3</accession>
<protein>
    <submittedName>
        <fullName evidence="1">TetR family transcriptional regulator</fullName>
    </submittedName>
</protein>
<dbReference type="Gene3D" id="1.10.10.60">
    <property type="entry name" value="Homeodomain-like"/>
    <property type="match status" value="1"/>
</dbReference>
<reference evidence="1 2" key="1">
    <citation type="submission" date="2019-07" db="EMBL/GenBank/DDBJ databases">
        <title>Draft genome sequence of Brevibacterium aurantiacum XU54 isolated from Xinjiang China.</title>
        <authorList>
            <person name="Xu X."/>
        </authorList>
    </citation>
    <scope>NUCLEOTIDE SEQUENCE [LARGE SCALE GENOMIC DNA]</scope>
    <source>
        <strain evidence="1 2">XU54</strain>
    </source>
</reference>
<evidence type="ECO:0000313" key="1">
    <source>
        <dbReference type="EMBL" id="TSI10883.1"/>
    </source>
</evidence>
<organism evidence="1 2">
    <name type="scientific">Brevibacterium aurantiacum</name>
    <dbReference type="NCBI Taxonomy" id="273384"/>
    <lineage>
        <taxon>Bacteria</taxon>
        <taxon>Bacillati</taxon>
        <taxon>Actinomycetota</taxon>
        <taxon>Actinomycetes</taxon>
        <taxon>Micrococcales</taxon>
        <taxon>Brevibacteriaceae</taxon>
        <taxon>Brevibacterium</taxon>
    </lineage>
</organism>
<evidence type="ECO:0000313" key="2">
    <source>
        <dbReference type="Proteomes" id="UP000316406"/>
    </source>
</evidence>
<name>A0A556C0C3_BREAU</name>
<dbReference type="AlphaFoldDB" id="A0A556C0C3"/>
<proteinExistence type="predicted"/>
<dbReference type="Proteomes" id="UP000316406">
    <property type="component" value="Unassembled WGS sequence"/>
</dbReference>